<evidence type="ECO:0000313" key="1">
    <source>
        <dbReference type="EMBL" id="KAI3747745.1"/>
    </source>
</evidence>
<dbReference type="EMBL" id="CM042049">
    <property type="protein sequence ID" value="KAI3747745.1"/>
    <property type="molecule type" value="Genomic_DNA"/>
</dbReference>
<organism evidence="1 2">
    <name type="scientific">Arctium lappa</name>
    <name type="common">Greater burdock</name>
    <name type="synonym">Lappa major</name>
    <dbReference type="NCBI Taxonomy" id="4217"/>
    <lineage>
        <taxon>Eukaryota</taxon>
        <taxon>Viridiplantae</taxon>
        <taxon>Streptophyta</taxon>
        <taxon>Embryophyta</taxon>
        <taxon>Tracheophyta</taxon>
        <taxon>Spermatophyta</taxon>
        <taxon>Magnoliopsida</taxon>
        <taxon>eudicotyledons</taxon>
        <taxon>Gunneridae</taxon>
        <taxon>Pentapetalae</taxon>
        <taxon>asterids</taxon>
        <taxon>campanulids</taxon>
        <taxon>Asterales</taxon>
        <taxon>Asteraceae</taxon>
        <taxon>Carduoideae</taxon>
        <taxon>Cardueae</taxon>
        <taxon>Arctiinae</taxon>
        <taxon>Arctium</taxon>
    </lineage>
</organism>
<protein>
    <submittedName>
        <fullName evidence="1">Uncharacterized protein</fullName>
    </submittedName>
</protein>
<proteinExistence type="predicted"/>
<name>A0ACB9DMV3_ARCLA</name>
<gene>
    <name evidence="1" type="ORF">L6452_10370</name>
</gene>
<evidence type="ECO:0000313" key="2">
    <source>
        <dbReference type="Proteomes" id="UP001055879"/>
    </source>
</evidence>
<accession>A0ACB9DMV3</accession>
<dbReference type="Proteomes" id="UP001055879">
    <property type="component" value="Linkage Group LG03"/>
</dbReference>
<sequence>MPEILQILHQSPPSHHQMPHHLQRGLVNVESQFNWSIDSDFPSPGIFDVIDHFQWCEFDGSPFADLSSSSVDELSKVTAISDRNQSLKKRKLEFDAVEVKPEKQREELEGDSKPKIDPKADYIHVRARRGQATDSHSLAERARREKIKKKMQVLQDLVPGCNKITNKAAILDEIITYVQCLQSEVEFLTMKLAASTTSVDFNSLPEQQQPDASAGELSLPASGSRQDLEELVVS</sequence>
<reference evidence="1 2" key="2">
    <citation type="journal article" date="2022" name="Mol. Ecol. Resour.">
        <title>The genomes of chicory, endive, great burdock and yacon provide insights into Asteraceae paleo-polyploidization history and plant inulin production.</title>
        <authorList>
            <person name="Fan W."/>
            <person name="Wang S."/>
            <person name="Wang H."/>
            <person name="Wang A."/>
            <person name="Jiang F."/>
            <person name="Liu H."/>
            <person name="Zhao H."/>
            <person name="Xu D."/>
            <person name="Zhang Y."/>
        </authorList>
    </citation>
    <scope>NUCLEOTIDE SEQUENCE [LARGE SCALE GENOMIC DNA]</scope>
    <source>
        <strain evidence="2">cv. Niubang</strain>
    </source>
</reference>
<comment type="caution">
    <text evidence="1">The sequence shown here is derived from an EMBL/GenBank/DDBJ whole genome shotgun (WGS) entry which is preliminary data.</text>
</comment>
<keyword evidence="2" id="KW-1185">Reference proteome</keyword>
<reference evidence="2" key="1">
    <citation type="journal article" date="2022" name="Mol. Ecol. Resour.">
        <title>The genomes of chicory, endive, great burdock and yacon provide insights into Asteraceae palaeo-polyploidization history and plant inulin production.</title>
        <authorList>
            <person name="Fan W."/>
            <person name="Wang S."/>
            <person name="Wang H."/>
            <person name="Wang A."/>
            <person name="Jiang F."/>
            <person name="Liu H."/>
            <person name="Zhao H."/>
            <person name="Xu D."/>
            <person name="Zhang Y."/>
        </authorList>
    </citation>
    <scope>NUCLEOTIDE SEQUENCE [LARGE SCALE GENOMIC DNA]</scope>
    <source>
        <strain evidence="2">cv. Niubang</strain>
    </source>
</reference>